<feature type="domain" description="Flagellin N-terminal" evidence="2">
    <location>
        <begin position="3"/>
        <end position="140"/>
    </location>
</feature>
<dbReference type="NCBIfam" id="TIGR02550">
    <property type="entry name" value="flagell_flgL"/>
    <property type="match status" value="1"/>
</dbReference>
<dbReference type="EMBL" id="CP036287">
    <property type="protein sequence ID" value="QDU70077.1"/>
    <property type="molecule type" value="Genomic_DNA"/>
</dbReference>
<evidence type="ECO:0000313" key="4">
    <source>
        <dbReference type="Proteomes" id="UP000316921"/>
    </source>
</evidence>
<evidence type="ECO:0000259" key="2">
    <source>
        <dbReference type="Pfam" id="PF00669"/>
    </source>
</evidence>
<feature type="region of interest" description="Disordered" evidence="1">
    <location>
        <begin position="27"/>
        <end position="47"/>
    </location>
</feature>
<dbReference type="Gene3D" id="1.20.1330.10">
    <property type="entry name" value="f41 fragment of flagellin, N-terminal domain"/>
    <property type="match status" value="2"/>
</dbReference>
<keyword evidence="3" id="KW-0969">Cilium</keyword>
<dbReference type="PANTHER" id="PTHR42792:SF1">
    <property type="entry name" value="FLAGELLAR HOOK-ASSOCIATED PROTEIN 3"/>
    <property type="match status" value="1"/>
</dbReference>
<proteinExistence type="predicted"/>
<dbReference type="GO" id="GO:0005198">
    <property type="term" value="F:structural molecule activity"/>
    <property type="evidence" value="ECO:0007669"/>
    <property type="project" value="InterPro"/>
</dbReference>
<dbReference type="InterPro" id="IPR001029">
    <property type="entry name" value="Flagellin_N"/>
</dbReference>
<dbReference type="SUPFAM" id="SSF64518">
    <property type="entry name" value="Phase 1 flagellin"/>
    <property type="match status" value="1"/>
</dbReference>
<evidence type="ECO:0000313" key="3">
    <source>
        <dbReference type="EMBL" id="QDU70077.1"/>
    </source>
</evidence>
<gene>
    <name evidence="3" type="primary">flgL</name>
    <name evidence="3" type="ORF">Pla133_52000</name>
</gene>
<dbReference type="Pfam" id="PF00669">
    <property type="entry name" value="Flagellin_N"/>
    <property type="match status" value="1"/>
</dbReference>
<accession>A0A518BSX3</accession>
<dbReference type="GO" id="GO:0009424">
    <property type="term" value="C:bacterial-type flagellum hook"/>
    <property type="evidence" value="ECO:0007669"/>
    <property type="project" value="InterPro"/>
</dbReference>
<organism evidence="3 4">
    <name type="scientific">Engelhardtia mirabilis</name>
    <dbReference type="NCBI Taxonomy" id="2528011"/>
    <lineage>
        <taxon>Bacteria</taxon>
        <taxon>Pseudomonadati</taxon>
        <taxon>Planctomycetota</taxon>
        <taxon>Planctomycetia</taxon>
        <taxon>Planctomycetia incertae sedis</taxon>
        <taxon>Engelhardtia</taxon>
    </lineage>
</organism>
<name>A0A518BSX3_9BACT</name>
<dbReference type="InterPro" id="IPR013384">
    <property type="entry name" value="Flagell_FlgL"/>
</dbReference>
<dbReference type="AlphaFoldDB" id="A0A518BSX3"/>
<dbReference type="PANTHER" id="PTHR42792">
    <property type="entry name" value="FLAGELLIN"/>
    <property type="match status" value="1"/>
</dbReference>
<keyword evidence="3" id="KW-0966">Cell projection</keyword>
<protein>
    <submittedName>
        <fullName evidence="3">Flagellar hook-associated protein 3</fullName>
    </submittedName>
</protein>
<sequence>MRVSTNSLYRRLVAGINVNTQRMVRAQEQVSSGRRLVRPSDDPSGTSRVLTLERELADAGRVRKSIGLGRTFVDSAMSTLQEGSGLLAEARSLMIQGMNGTVDPKSRTAIADQIDLLRLEMLELGNRKSADRFLFAGSQTGDEPWIDQSVGGYKRVSYAGDEATQDLRLGGGVTIGLNVPGTEAFAKVEPGGVTFSGLTGLAKGLTASEGTAWESITIRNTGVDLGNLASVGITAAGSGSPTLLQTEDIVVDAASGTIRLGNGPAVKLPASSSPSSNSVKLTDEHGGQLVVDASGWTGADYSGSVSGTGTIQLGSTPAQAIDFTDGDFRLQNAATGTVLHVDLSEVRRAGEELMQFSGNVNVFDLLAGVSQDLRNSAGLTGSEITDRLNIRLGELDRHADNLLVADGVLGSRSKRLEDTESRFGNAVVQISGLISSVQDADYAEVVLDLRQAESTLQLTQATGTRLIQRTLLDFLR</sequence>
<evidence type="ECO:0000256" key="1">
    <source>
        <dbReference type="SAM" id="MobiDB-lite"/>
    </source>
</evidence>
<dbReference type="Proteomes" id="UP000316921">
    <property type="component" value="Chromosome"/>
</dbReference>
<dbReference type="InterPro" id="IPR001492">
    <property type="entry name" value="Flagellin"/>
</dbReference>
<keyword evidence="3" id="KW-0282">Flagellum</keyword>
<dbReference type="GO" id="GO:0071973">
    <property type="term" value="P:bacterial-type flagellum-dependent cell motility"/>
    <property type="evidence" value="ECO:0007669"/>
    <property type="project" value="InterPro"/>
</dbReference>
<reference evidence="3 4" key="1">
    <citation type="submission" date="2019-02" db="EMBL/GenBank/DDBJ databases">
        <title>Deep-cultivation of Planctomycetes and their phenomic and genomic characterization uncovers novel biology.</title>
        <authorList>
            <person name="Wiegand S."/>
            <person name="Jogler M."/>
            <person name="Boedeker C."/>
            <person name="Pinto D."/>
            <person name="Vollmers J."/>
            <person name="Rivas-Marin E."/>
            <person name="Kohn T."/>
            <person name="Peeters S.H."/>
            <person name="Heuer A."/>
            <person name="Rast P."/>
            <person name="Oberbeckmann S."/>
            <person name="Bunk B."/>
            <person name="Jeske O."/>
            <person name="Meyerdierks A."/>
            <person name="Storesund J.E."/>
            <person name="Kallscheuer N."/>
            <person name="Luecker S."/>
            <person name="Lage O.M."/>
            <person name="Pohl T."/>
            <person name="Merkel B.J."/>
            <person name="Hornburger P."/>
            <person name="Mueller R.-W."/>
            <person name="Bruemmer F."/>
            <person name="Labrenz M."/>
            <person name="Spormann A.M."/>
            <person name="Op den Camp H."/>
            <person name="Overmann J."/>
            <person name="Amann R."/>
            <person name="Jetten M.S.M."/>
            <person name="Mascher T."/>
            <person name="Medema M.H."/>
            <person name="Devos D.P."/>
            <person name="Kaster A.-K."/>
            <person name="Ovreas L."/>
            <person name="Rohde M."/>
            <person name="Galperin M.Y."/>
            <person name="Jogler C."/>
        </authorList>
    </citation>
    <scope>NUCLEOTIDE SEQUENCE [LARGE SCALE GENOMIC DNA]</scope>
    <source>
        <strain evidence="3 4">Pla133</strain>
    </source>
</reference>
<dbReference type="RefSeq" id="WP_145070574.1">
    <property type="nucleotide sequence ID" value="NZ_CP036287.1"/>
</dbReference>
<keyword evidence="4" id="KW-1185">Reference proteome</keyword>
<dbReference type="KEGG" id="pbap:Pla133_52000"/>